<dbReference type="Gene3D" id="1.10.287.130">
    <property type="match status" value="1"/>
</dbReference>
<keyword evidence="3" id="KW-0597">Phosphoprotein</keyword>
<dbReference type="PANTHER" id="PTHR43065:SF46">
    <property type="entry name" value="C4-DICARBOXYLATE TRANSPORT SENSOR PROTEIN DCTB"/>
    <property type="match status" value="1"/>
</dbReference>
<dbReference type="GO" id="GO:0005524">
    <property type="term" value="F:ATP binding"/>
    <property type="evidence" value="ECO:0007669"/>
    <property type="project" value="UniProtKB-KW"/>
</dbReference>
<keyword evidence="7" id="KW-0067">ATP-binding</keyword>
<dbReference type="SUPFAM" id="SSF55874">
    <property type="entry name" value="ATPase domain of HSP90 chaperone/DNA topoisomerase II/histidine kinase"/>
    <property type="match status" value="1"/>
</dbReference>
<comment type="caution">
    <text evidence="11">The sequence shown here is derived from an EMBL/GenBank/DDBJ whole genome shotgun (WGS) entry which is preliminary data.</text>
</comment>
<dbReference type="PROSITE" id="PS50112">
    <property type="entry name" value="PAS"/>
    <property type="match status" value="1"/>
</dbReference>
<dbReference type="SUPFAM" id="SSF55785">
    <property type="entry name" value="PYP-like sensor domain (PAS domain)"/>
    <property type="match status" value="2"/>
</dbReference>
<keyword evidence="8" id="KW-0902">Two-component regulatory system</keyword>
<reference evidence="11" key="1">
    <citation type="submission" date="2020-10" db="EMBL/GenBank/DDBJ databases">
        <authorList>
            <person name="Gilroy R."/>
        </authorList>
    </citation>
    <scope>NUCLEOTIDE SEQUENCE</scope>
    <source>
        <strain evidence="11">B3-4054</strain>
    </source>
</reference>
<dbReference type="Pfam" id="PF02518">
    <property type="entry name" value="HATPase_c"/>
    <property type="match status" value="1"/>
</dbReference>
<dbReference type="Proteomes" id="UP000823616">
    <property type="component" value="Unassembled WGS sequence"/>
</dbReference>
<dbReference type="Gene3D" id="3.30.565.10">
    <property type="entry name" value="Histidine kinase-like ATPase, C-terminal domain"/>
    <property type="match status" value="1"/>
</dbReference>
<evidence type="ECO:0000256" key="5">
    <source>
        <dbReference type="ARBA" id="ARBA00022741"/>
    </source>
</evidence>
<dbReference type="NCBIfam" id="TIGR00229">
    <property type="entry name" value="sensory_box"/>
    <property type="match status" value="1"/>
</dbReference>
<dbReference type="InterPro" id="IPR004358">
    <property type="entry name" value="Sig_transdc_His_kin-like_C"/>
</dbReference>
<dbReference type="EMBL" id="JADIMS010000094">
    <property type="protein sequence ID" value="MBO8450517.1"/>
    <property type="molecule type" value="Genomic_DNA"/>
</dbReference>
<dbReference type="AlphaFoldDB" id="A0A9D9ENR2"/>
<evidence type="ECO:0000256" key="4">
    <source>
        <dbReference type="ARBA" id="ARBA00022679"/>
    </source>
</evidence>
<dbReference type="InterPro" id="IPR003661">
    <property type="entry name" value="HisK_dim/P_dom"/>
</dbReference>
<evidence type="ECO:0000256" key="1">
    <source>
        <dbReference type="ARBA" id="ARBA00000085"/>
    </source>
</evidence>
<dbReference type="PRINTS" id="PR00344">
    <property type="entry name" value="BCTRLSENSOR"/>
</dbReference>
<evidence type="ECO:0000259" key="10">
    <source>
        <dbReference type="PROSITE" id="PS50112"/>
    </source>
</evidence>
<dbReference type="PANTHER" id="PTHR43065">
    <property type="entry name" value="SENSOR HISTIDINE KINASE"/>
    <property type="match status" value="1"/>
</dbReference>
<dbReference type="EC" id="2.7.13.3" evidence="2"/>
<sequence>MTDLNLSFAGDSGLHPSDFAVSLVLDNISDMVVLLDDEGRILHMNRRGIRLSGYTGDSAAGRGAEFLFFHRELNASSRLPWLSAHATSEQKSRADVPPVEVQLQTASGETVPVDLRIVSVRGGGFFVFATDLRITRQLISEILEREFAVRRLEVSESKFSRLFVFNPSGILIAKTAGWIINEANPAAAEIFERPEKEICGRRIGEIGLTPLDMTLDEFCGKVMMEGNVSEVNGEVLLSGRVKKRVRISAVSFDMEEADRIILSISDITESEKLRTVLHRQERLESIGMMAGILVHDFNNMLGVILGHAGLMRMRPRDAEDEQSLSQIENACMHGRELSQRLMSFSPDAAGDLRPCDLRKIVQECAGLSAGRRPGLRISVFAPETLRRVYADKGQLVLAVDNLLANAADAMNGAGEVKITLSEALLYVPDGTIRPDRPVYRAQSDPRDFQWFVRMDVRDYGPGIPPEDLDLLFDPFFTTKPGGNGLGLPSVYAVLRNQHGAVFAGNAEDGGAVFTLYIPAVAPENAVSS</sequence>
<dbReference type="InterPro" id="IPR005467">
    <property type="entry name" value="His_kinase_dom"/>
</dbReference>
<dbReference type="InterPro" id="IPR036097">
    <property type="entry name" value="HisK_dim/P_sf"/>
</dbReference>
<dbReference type="InterPro" id="IPR036890">
    <property type="entry name" value="HATPase_C_sf"/>
</dbReference>
<feature type="domain" description="PAS" evidence="10">
    <location>
        <begin position="17"/>
        <end position="72"/>
    </location>
</feature>
<dbReference type="SMART" id="SM00091">
    <property type="entry name" value="PAS"/>
    <property type="match status" value="2"/>
</dbReference>
<dbReference type="SMART" id="SM00387">
    <property type="entry name" value="HATPase_c"/>
    <property type="match status" value="1"/>
</dbReference>
<keyword evidence="5" id="KW-0547">Nucleotide-binding</keyword>
<evidence type="ECO:0000313" key="11">
    <source>
        <dbReference type="EMBL" id="MBO8450517.1"/>
    </source>
</evidence>
<accession>A0A9D9ENR2</accession>
<dbReference type="Pfam" id="PF13426">
    <property type="entry name" value="PAS_9"/>
    <property type="match status" value="2"/>
</dbReference>
<dbReference type="InterPro" id="IPR000014">
    <property type="entry name" value="PAS"/>
</dbReference>
<organism evidence="11 12">
    <name type="scientific">Candidatus Avitreponema avistercoris</name>
    <dbReference type="NCBI Taxonomy" id="2840705"/>
    <lineage>
        <taxon>Bacteria</taxon>
        <taxon>Pseudomonadati</taxon>
        <taxon>Spirochaetota</taxon>
        <taxon>Spirochaetia</taxon>
        <taxon>Spirochaetales</taxon>
        <taxon>Candidatus Avitreponema</taxon>
    </lineage>
</organism>
<evidence type="ECO:0000256" key="2">
    <source>
        <dbReference type="ARBA" id="ARBA00012438"/>
    </source>
</evidence>
<dbReference type="CDD" id="cd00130">
    <property type="entry name" value="PAS"/>
    <property type="match status" value="2"/>
</dbReference>
<evidence type="ECO:0000256" key="8">
    <source>
        <dbReference type="ARBA" id="ARBA00023012"/>
    </source>
</evidence>
<dbReference type="InterPro" id="IPR035965">
    <property type="entry name" value="PAS-like_dom_sf"/>
</dbReference>
<proteinExistence type="predicted"/>
<evidence type="ECO:0000256" key="3">
    <source>
        <dbReference type="ARBA" id="ARBA00022553"/>
    </source>
</evidence>
<feature type="domain" description="Histidine kinase" evidence="9">
    <location>
        <begin position="292"/>
        <end position="521"/>
    </location>
</feature>
<evidence type="ECO:0000256" key="6">
    <source>
        <dbReference type="ARBA" id="ARBA00022777"/>
    </source>
</evidence>
<name>A0A9D9ENR2_9SPIR</name>
<comment type="catalytic activity">
    <reaction evidence="1">
        <text>ATP + protein L-histidine = ADP + protein N-phospho-L-histidine.</text>
        <dbReference type="EC" id="2.7.13.3"/>
    </reaction>
</comment>
<reference evidence="11" key="2">
    <citation type="journal article" date="2021" name="PeerJ">
        <title>Extensive microbial diversity within the chicken gut microbiome revealed by metagenomics and culture.</title>
        <authorList>
            <person name="Gilroy R."/>
            <person name="Ravi A."/>
            <person name="Getino M."/>
            <person name="Pursley I."/>
            <person name="Horton D.L."/>
            <person name="Alikhan N.F."/>
            <person name="Baker D."/>
            <person name="Gharbi K."/>
            <person name="Hall N."/>
            <person name="Watson M."/>
            <person name="Adriaenssens E.M."/>
            <person name="Foster-Nyarko E."/>
            <person name="Jarju S."/>
            <person name="Secka A."/>
            <person name="Antonio M."/>
            <person name="Oren A."/>
            <person name="Chaudhuri R.R."/>
            <person name="La Ragione R."/>
            <person name="Hildebrand F."/>
            <person name="Pallen M.J."/>
        </authorList>
    </citation>
    <scope>NUCLEOTIDE SEQUENCE</scope>
    <source>
        <strain evidence="11">B3-4054</strain>
    </source>
</reference>
<dbReference type="InterPro" id="IPR003594">
    <property type="entry name" value="HATPase_dom"/>
</dbReference>
<gene>
    <name evidence="11" type="ORF">IAA96_05360</name>
</gene>
<keyword evidence="4" id="KW-0808">Transferase</keyword>
<keyword evidence="6" id="KW-0418">Kinase</keyword>
<protein>
    <recommendedName>
        <fullName evidence="2">histidine kinase</fullName>
        <ecNumber evidence="2">2.7.13.3</ecNumber>
    </recommendedName>
</protein>
<evidence type="ECO:0000313" key="12">
    <source>
        <dbReference type="Proteomes" id="UP000823616"/>
    </source>
</evidence>
<dbReference type="SUPFAM" id="SSF47384">
    <property type="entry name" value="Homodimeric domain of signal transducing histidine kinase"/>
    <property type="match status" value="1"/>
</dbReference>
<dbReference type="PROSITE" id="PS50109">
    <property type="entry name" value="HIS_KIN"/>
    <property type="match status" value="1"/>
</dbReference>
<evidence type="ECO:0000256" key="7">
    <source>
        <dbReference type="ARBA" id="ARBA00022840"/>
    </source>
</evidence>
<evidence type="ECO:0000259" key="9">
    <source>
        <dbReference type="PROSITE" id="PS50109"/>
    </source>
</evidence>
<dbReference type="CDD" id="cd00082">
    <property type="entry name" value="HisKA"/>
    <property type="match status" value="1"/>
</dbReference>
<dbReference type="GO" id="GO:0000155">
    <property type="term" value="F:phosphorelay sensor kinase activity"/>
    <property type="evidence" value="ECO:0007669"/>
    <property type="project" value="InterPro"/>
</dbReference>
<dbReference type="Gene3D" id="3.30.450.20">
    <property type="entry name" value="PAS domain"/>
    <property type="match status" value="2"/>
</dbReference>